<name>A0A7M6DQ45_9CNID</name>
<sequence>MCGDFTTIARHGAPDIVRSDNGTNFVSETVQNFALSQNIAWKFSIEAAPWMGGFWERLVQSVKRPLRKVLSNSTLRFNELLTVLMEIEVMINNRPLTYVYPEMEEALTPNHLIFGRRINMVAEKLGERTAQVEKRVQYLETLLEHFWNRWNKEYLTELREHYQQKYMKRRPIAKVNDIVLIMDDKLARSKWRVGIIEKLIPSKD</sequence>
<dbReference type="PROSITE" id="PS50994">
    <property type="entry name" value="INTEGRASE"/>
    <property type="match status" value="1"/>
</dbReference>
<dbReference type="InterPro" id="IPR012337">
    <property type="entry name" value="RNaseH-like_sf"/>
</dbReference>
<organism evidence="2 3">
    <name type="scientific">Clytia hemisphaerica</name>
    <dbReference type="NCBI Taxonomy" id="252671"/>
    <lineage>
        <taxon>Eukaryota</taxon>
        <taxon>Metazoa</taxon>
        <taxon>Cnidaria</taxon>
        <taxon>Hydrozoa</taxon>
        <taxon>Hydroidolina</taxon>
        <taxon>Leptothecata</taxon>
        <taxon>Obeliida</taxon>
        <taxon>Clytiidae</taxon>
        <taxon>Clytia</taxon>
    </lineage>
</organism>
<proteinExistence type="predicted"/>
<dbReference type="Pfam" id="PF18701">
    <property type="entry name" value="DUF5641"/>
    <property type="match status" value="1"/>
</dbReference>
<dbReference type="GO" id="GO:0015074">
    <property type="term" value="P:DNA integration"/>
    <property type="evidence" value="ECO:0007669"/>
    <property type="project" value="InterPro"/>
</dbReference>
<dbReference type="InterPro" id="IPR001584">
    <property type="entry name" value="Integrase_cat-core"/>
</dbReference>
<dbReference type="InterPro" id="IPR040676">
    <property type="entry name" value="DUF5641"/>
</dbReference>
<accession>A0A7M6DQ45</accession>
<evidence type="ECO:0000313" key="3">
    <source>
        <dbReference type="Proteomes" id="UP000594262"/>
    </source>
</evidence>
<dbReference type="AlphaFoldDB" id="A0A7M6DQ45"/>
<dbReference type="GO" id="GO:0003676">
    <property type="term" value="F:nucleic acid binding"/>
    <property type="evidence" value="ECO:0007669"/>
    <property type="project" value="InterPro"/>
</dbReference>
<dbReference type="Gene3D" id="3.30.420.10">
    <property type="entry name" value="Ribonuclease H-like superfamily/Ribonuclease H"/>
    <property type="match status" value="1"/>
</dbReference>
<protein>
    <recommendedName>
        <fullName evidence="1">Integrase catalytic domain-containing protein</fullName>
    </recommendedName>
</protein>
<reference evidence="2" key="1">
    <citation type="submission" date="2021-01" db="UniProtKB">
        <authorList>
            <consortium name="EnsemblMetazoa"/>
        </authorList>
    </citation>
    <scope>IDENTIFICATION</scope>
</reference>
<dbReference type="OrthoDB" id="5985543at2759"/>
<evidence type="ECO:0000259" key="1">
    <source>
        <dbReference type="PROSITE" id="PS50994"/>
    </source>
</evidence>
<keyword evidence="3" id="KW-1185">Reference proteome</keyword>
<dbReference type="Proteomes" id="UP000594262">
    <property type="component" value="Unplaced"/>
</dbReference>
<dbReference type="SUPFAM" id="SSF53098">
    <property type="entry name" value="Ribonuclease H-like"/>
    <property type="match status" value="1"/>
</dbReference>
<dbReference type="InterPro" id="IPR036397">
    <property type="entry name" value="RNaseH_sf"/>
</dbReference>
<dbReference type="PANTHER" id="PTHR47331:SF1">
    <property type="entry name" value="GAG-LIKE PROTEIN"/>
    <property type="match status" value="1"/>
</dbReference>
<feature type="domain" description="Integrase catalytic" evidence="1">
    <location>
        <begin position="1"/>
        <end position="117"/>
    </location>
</feature>
<dbReference type="PANTHER" id="PTHR47331">
    <property type="entry name" value="PHD-TYPE DOMAIN-CONTAINING PROTEIN"/>
    <property type="match status" value="1"/>
</dbReference>
<evidence type="ECO:0000313" key="2">
    <source>
        <dbReference type="EnsemblMetazoa" id="CLYHEMP021675.1"/>
    </source>
</evidence>
<dbReference type="EnsemblMetazoa" id="CLYHEMT021675.1">
    <property type="protein sequence ID" value="CLYHEMP021675.1"/>
    <property type="gene ID" value="CLYHEMG021675"/>
</dbReference>